<dbReference type="RefSeq" id="WP_179768990.1">
    <property type="nucleotide sequence ID" value="NZ_JACCFO010000001.1"/>
</dbReference>
<feature type="domain" description="GFO/IDH/MocA-like oxidoreductase" evidence="3">
    <location>
        <begin position="152"/>
        <end position="236"/>
    </location>
</feature>
<sequence>MAPTAPLRVGLIGLGAISRFYVRALCERPSLRLAAVCDPSPEALAPFAATVPCHRDHRDLLAAGGLDAVVVAVPNHLHAAVAGDAVAAGLPVCVEKPLATALPDAEALAAAAERRGVVLRTAFHRRHNAAVRALAGRLAGRAPVTGLTVRYLERIEDHIGGDAWYLDPLRCGGGCVADNGPNALDLVRLLLGEVEVVGAEVERDPAGLDRRARVRLASADGAAATVELDWAFPGERKDVLVRLADGGTDGADMLAGHPGFKGSLWHEYAAILADFEDRVRGRAPAGGDGGVPALALVEAAYRAERAPESGASAATGAGGRA</sequence>
<evidence type="ECO:0000313" key="5">
    <source>
        <dbReference type="Proteomes" id="UP000575985"/>
    </source>
</evidence>
<dbReference type="PANTHER" id="PTHR43818">
    <property type="entry name" value="BCDNA.GH03377"/>
    <property type="match status" value="1"/>
</dbReference>
<dbReference type="InterPro" id="IPR055170">
    <property type="entry name" value="GFO_IDH_MocA-like_dom"/>
</dbReference>
<comment type="caution">
    <text evidence="4">The sequence shown here is derived from an EMBL/GenBank/DDBJ whole genome shotgun (WGS) entry which is preliminary data.</text>
</comment>
<dbReference type="GO" id="GO:0016491">
    <property type="term" value="F:oxidoreductase activity"/>
    <property type="evidence" value="ECO:0007669"/>
    <property type="project" value="UniProtKB-KW"/>
</dbReference>
<dbReference type="Gene3D" id="3.40.50.720">
    <property type="entry name" value="NAD(P)-binding Rossmann-like Domain"/>
    <property type="match status" value="1"/>
</dbReference>
<dbReference type="GO" id="GO:0000166">
    <property type="term" value="F:nucleotide binding"/>
    <property type="evidence" value="ECO:0007669"/>
    <property type="project" value="InterPro"/>
</dbReference>
<dbReference type="PANTHER" id="PTHR43818:SF11">
    <property type="entry name" value="BCDNA.GH03377"/>
    <property type="match status" value="1"/>
</dbReference>
<evidence type="ECO:0000259" key="2">
    <source>
        <dbReference type="Pfam" id="PF01408"/>
    </source>
</evidence>
<accession>A0A853BT20</accession>
<name>A0A853BT20_9ACTN</name>
<dbReference type="AlphaFoldDB" id="A0A853BT20"/>
<evidence type="ECO:0000256" key="1">
    <source>
        <dbReference type="ARBA" id="ARBA00023002"/>
    </source>
</evidence>
<protein>
    <submittedName>
        <fullName evidence="4">Putative dehydrogenase</fullName>
    </submittedName>
</protein>
<proteinExistence type="predicted"/>
<dbReference type="InterPro" id="IPR000683">
    <property type="entry name" value="Gfo/Idh/MocA-like_OxRdtase_N"/>
</dbReference>
<dbReference type="SUPFAM" id="SSF55347">
    <property type="entry name" value="Glyceraldehyde-3-phosphate dehydrogenase-like, C-terminal domain"/>
    <property type="match status" value="1"/>
</dbReference>
<keyword evidence="5" id="KW-1185">Reference proteome</keyword>
<dbReference type="Gene3D" id="3.30.360.10">
    <property type="entry name" value="Dihydrodipicolinate Reductase, domain 2"/>
    <property type="match status" value="1"/>
</dbReference>
<evidence type="ECO:0000313" key="4">
    <source>
        <dbReference type="EMBL" id="NYI97687.1"/>
    </source>
</evidence>
<feature type="domain" description="Gfo/Idh/MocA-like oxidoreductase N-terminal" evidence="2">
    <location>
        <begin position="7"/>
        <end position="122"/>
    </location>
</feature>
<dbReference type="EMBL" id="JACCFO010000001">
    <property type="protein sequence ID" value="NYI97687.1"/>
    <property type="molecule type" value="Genomic_DNA"/>
</dbReference>
<dbReference type="InterPro" id="IPR050463">
    <property type="entry name" value="Gfo/Idh/MocA_oxidrdct_glycsds"/>
</dbReference>
<gene>
    <name evidence="4" type="ORF">HNR12_003964</name>
</gene>
<dbReference type="Pfam" id="PF22725">
    <property type="entry name" value="GFO_IDH_MocA_C3"/>
    <property type="match status" value="1"/>
</dbReference>
<reference evidence="4 5" key="1">
    <citation type="submission" date="2020-07" db="EMBL/GenBank/DDBJ databases">
        <title>Sequencing the genomes of 1000 actinobacteria strains.</title>
        <authorList>
            <person name="Klenk H.-P."/>
        </authorList>
    </citation>
    <scope>NUCLEOTIDE SEQUENCE [LARGE SCALE GENOMIC DNA]</scope>
    <source>
        <strain evidence="4 5">DSM 45927</strain>
    </source>
</reference>
<evidence type="ECO:0000259" key="3">
    <source>
        <dbReference type="Pfam" id="PF22725"/>
    </source>
</evidence>
<dbReference type="InterPro" id="IPR036291">
    <property type="entry name" value="NAD(P)-bd_dom_sf"/>
</dbReference>
<dbReference type="Proteomes" id="UP000575985">
    <property type="component" value="Unassembled WGS sequence"/>
</dbReference>
<organism evidence="4 5">
    <name type="scientific">Streptomonospora nanhaiensis</name>
    <dbReference type="NCBI Taxonomy" id="1323731"/>
    <lineage>
        <taxon>Bacteria</taxon>
        <taxon>Bacillati</taxon>
        <taxon>Actinomycetota</taxon>
        <taxon>Actinomycetes</taxon>
        <taxon>Streptosporangiales</taxon>
        <taxon>Nocardiopsidaceae</taxon>
        <taxon>Streptomonospora</taxon>
    </lineage>
</organism>
<dbReference type="SUPFAM" id="SSF51735">
    <property type="entry name" value="NAD(P)-binding Rossmann-fold domains"/>
    <property type="match status" value="1"/>
</dbReference>
<keyword evidence="1" id="KW-0560">Oxidoreductase</keyword>
<dbReference type="Pfam" id="PF01408">
    <property type="entry name" value="GFO_IDH_MocA"/>
    <property type="match status" value="1"/>
</dbReference>